<accession>A0AAV6UTY2</accession>
<proteinExistence type="predicted"/>
<dbReference type="AlphaFoldDB" id="A0AAV6UTY2"/>
<comment type="caution">
    <text evidence="1">The sequence shown here is derived from an EMBL/GenBank/DDBJ whole genome shotgun (WGS) entry which is preliminary data.</text>
</comment>
<keyword evidence="2" id="KW-1185">Reference proteome</keyword>
<dbReference type="EMBL" id="JAFNEN010000259">
    <property type="protein sequence ID" value="KAG8187806.1"/>
    <property type="molecule type" value="Genomic_DNA"/>
</dbReference>
<evidence type="ECO:0000313" key="2">
    <source>
        <dbReference type="Proteomes" id="UP000827092"/>
    </source>
</evidence>
<organism evidence="1 2">
    <name type="scientific">Oedothorax gibbosus</name>
    <dbReference type="NCBI Taxonomy" id="931172"/>
    <lineage>
        <taxon>Eukaryota</taxon>
        <taxon>Metazoa</taxon>
        <taxon>Ecdysozoa</taxon>
        <taxon>Arthropoda</taxon>
        <taxon>Chelicerata</taxon>
        <taxon>Arachnida</taxon>
        <taxon>Araneae</taxon>
        <taxon>Araneomorphae</taxon>
        <taxon>Entelegynae</taxon>
        <taxon>Araneoidea</taxon>
        <taxon>Linyphiidae</taxon>
        <taxon>Erigoninae</taxon>
        <taxon>Oedothorax</taxon>
    </lineage>
</organism>
<sequence>MICACAVRCNSIKQVAQDVRSAARSKKWYFLQVCCLPGEKFGRPPENAVLDLFDEGFGSQVWFLMIENVMYVVLQRNLHLWGI</sequence>
<reference evidence="1 2" key="1">
    <citation type="journal article" date="2022" name="Nat. Ecol. Evol.">
        <title>A masculinizing supergene underlies an exaggerated male reproductive morph in a spider.</title>
        <authorList>
            <person name="Hendrickx F."/>
            <person name="De Corte Z."/>
            <person name="Sonet G."/>
            <person name="Van Belleghem S.M."/>
            <person name="Kostlbacher S."/>
            <person name="Vangestel C."/>
        </authorList>
    </citation>
    <scope>NUCLEOTIDE SEQUENCE [LARGE SCALE GENOMIC DNA]</scope>
    <source>
        <strain evidence="1">W744_W776</strain>
    </source>
</reference>
<dbReference type="Proteomes" id="UP000827092">
    <property type="component" value="Unassembled WGS sequence"/>
</dbReference>
<name>A0AAV6UTY2_9ARAC</name>
<evidence type="ECO:0000313" key="1">
    <source>
        <dbReference type="EMBL" id="KAG8187806.1"/>
    </source>
</evidence>
<gene>
    <name evidence="1" type="ORF">JTE90_025844</name>
</gene>
<protein>
    <submittedName>
        <fullName evidence="1">Uncharacterized protein</fullName>
    </submittedName>
</protein>